<dbReference type="PROSITE" id="PS00170">
    <property type="entry name" value="CSA_PPIASE_1"/>
    <property type="match status" value="1"/>
</dbReference>
<name>A0A0M4D387_9BACT</name>
<dbReference type="Pfam" id="PF00160">
    <property type="entry name" value="Pro_isomerase"/>
    <property type="match status" value="1"/>
</dbReference>
<protein>
    <recommendedName>
        <fullName evidence="4">Peptidyl-prolyl cis-trans isomerase</fullName>
        <shortName evidence="4">PPIase</shortName>
        <ecNumber evidence="4">5.2.1.8</ecNumber>
    </recommendedName>
</protein>
<evidence type="ECO:0000259" key="5">
    <source>
        <dbReference type="PROSITE" id="PS50072"/>
    </source>
</evidence>
<dbReference type="OrthoDB" id="9807797at2"/>
<accession>A0A0M4D387</accession>
<keyword evidence="2 4" id="KW-0697">Rotamase</keyword>
<dbReference type="AlphaFoldDB" id="A0A0M4D387"/>
<dbReference type="PROSITE" id="PS50072">
    <property type="entry name" value="CSA_PPIASE_2"/>
    <property type="match status" value="1"/>
</dbReference>
<dbReference type="InterPro" id="IPR044665">
    <property type="entry name" value="E_coli_cyclophilin_A-like"/>
</dbReference>
<keyword evidence="3 4" id="KW-0413">Isomerase</keyword>
<dbReference type="RefSeq" id="WP_053549073.1">
    <property type="nucleotide sequence ID" value="NZ_CP010802.1"/>
</dbReference>
<evidence type="ECO:0000256" key="1">
    <source>
        <dbReference type="ARBA" id="ARBA00007365"/>
    </source>
</evidence>
<feature type="domain" description="PPIase cyclophilin-type" evidence="5">
    <location>
        <begin position="29"/>
        <end position="187"/>
    </location>
</feature>
<reference evidence="6 7" key="1">
    <citation type="submission" date="2015-07" db="EMBL/GenBank/DDBJ databases">
        <title>Isolation and Genomic Characterization of a Novel Halophilic Metal-Reducing Deltaproteobacterium from the Deep Subsurface.</title>
        <authorList>
            <person name="Badalamenti J.P."/>
            <person name="Summers Z.M."/>
            <person name="Gralnick J.A."/>
            <person name="Bond D.R."/>
        </authorList>
    </citation>
    <scope>NUCLEOTIDE SEQUENCE [LARGE SCALE GENOMIC DNA]</scope>
    <source>
        <strain evidence="6 7">WTL</strain>
    </source>
</reference>
<dbReference type="SUPFAM" id="SSF50891">
    <property type="entry name" value="Cyclophilin-like"/>
    <property type="match status" value="1"/>
</dbReference>
<gene>
    <name evidence="6" type="primary">ppiA</name>
    <name evidence="6" type="ORF">DSOUD_0008</name>
</gene>
<dbReference type="EC" id="5.2.1.8" evidence="4"/>
<organism evidence="6 7">
    <name type="scientific">Desulfuromonas soudanensis</name>
    <dbReference type="NCBI Taxonomy" id="1603606"/>
    <lineage>
        <taxon>Bacteria</taxon>
        <taxon>Pseudomonadati</taxon>
        <taxon>Thermodesulfobacteriota</taxon>
        <taxon>Desulfuromonadia</taxon>
        <taxon>Desulfuromonadales</taxon>
        <taxon>Desulfuromonadaceae</taxon>
        <taxon>Desulfuromonas</taxon>
    </lineage>
</organism>
<dbReference type="PATRIC" id="fig|1603606.3.peg.9"/>
<dbReference type="InterPro" id="IPR020892">
    <property type="entry name" value="Cyclophilin-type_PPIase_CS"/>
</dbReference>
<comment type="similarity">
    <text evidence="1 4">Belongs to the cyclophilin-type PPIase family.</text>
</comment>
<dbReference type="InterPro" id="IPR029000">
    <property type="entry name" value="Cyclophilin-like_dom_sf"/>
</dbReference>
<dbReference type="KEGG" id="des:DSOUD_0008"/>
<dbReference type="PANTHER" id="PTHR43246">
    <property type="entry name" value="PEPTIDYL-PROLYL CIS-TRANS ISOMERASE CYP38, CHLOROPLASTIC"/>
    <property type="match status" value="1"/>
</dbReference>
<evidence type="ECO:0000313" key="7">
    <source>
        <dbReference type="Proteomes" id="UP000057158"/>
    </source>
</evidence>
<dbReference type="Proteomes" id="UP000057158">
    <property type="component" value="Chromosome"/>
</dbReference>
<dbReference type="Gene3D" id="2.40.100.10">
    <property type="entry name" value="Cyclophilin-like"/>
    <property type="match status" value="1"/>
</dbReference>
<dbReference type="EMBL" id="CP010802">
    <property type="protein sequence ID" value="ALC14810.1"/>
    <property type="molecule type" value="Genomic_DNA"/>
</dbReference>
<evidence type="ECO:0000313" key="6">
    <source>
        <dbReference type="EMBL" id="ALC14810.1"/>
    </source>
</evidence>
<dbReference type="GO" id="GO:0006457">
    <property type="term" value="P:protein folding"/>
    <property type="evidence" value="ECO:0007669"/>
    <property type="project" value="InterPro"/>
</dbReference>
<dbReference type="PRINTS" id="PR00153">
    <property type="entry name" value="CSAPPISMRASE"/>
</dbReference>
<evidence type="ECO:0000256" key="2">
    <source>
        <dbReference type="ARBA" id="ARBA00023110"/>
    </source>
</evidence>
<evidence type="ECO:0000256" key="4">
    <source>
        <dbReference type="RuleBase" id="RU363019"/>
    </source>
</evidence>
<keyword evidence="7" id="KW-1185">Reference proteome</keyword>
<dbReference type="InterPro" id="IPR002130">
    <property type="entry name" value="Cyclophilin-type_PPIase_dom"/>
</dbReference>
<comment type="catalytic activity">
    <reaction evidence="4">
        <text>[protein]-peptidylproline (omega=180) = [protein]-peptidylproline (omega=0)</text>
        <dbReference type="Rhea" id="RHEA:16237"/>
        <dbReference type="Rhea" id="RHEA-COMP:10747"/>
        <dbReference type="Rhea" id="RHEA-COMP:10748"/>
        <dbReference type="ChEBI" id="CHEBI:83833"/>
        <dbReference type="ChEBI" id="CHEBI:83834"/>
        <dbReference type="EC" id="5.2.1.8"/>
    </reaction>
</comment>
<sequence length="190" mass="21068">MLQRLIIASGMFFLLGISPLWAAERLIIETNKGNITVELDAERAPESVKNFLAYVDAGFYEGTVFHRVIKDFMIQGGGFDTDLKMKKGRSAIRNEAGNGLKNLRGTLAMARTNVVDSATSQFFINLKDNKFLDHRDETAQGFGYAVFGRVVEGMDVVDRIGTSPTRSMNALFSDLPADQVVITAVRRLKE</sequence>
<dbReference type="GO" id="GO:0003755">
    <property type="term" value="F:peptidyl-prolyl cis-trans isomerase activity"/>
    <property type="evidence" value="ECO:0007669"/>
    <property type="project" value="UniProtKB-UniRule"/>
</dbReference>
<evidence type="ECO:0000256" key="3">
    <source>
        <dbReference type="ARBA" id="ARBA00023235"/>
    </source>
</evidence>
<proteinExistence type="inferred from homology"/>
<comment type="function">
    <text evidence="4">PPIases accelerate the folding of proteins. It catalyzes the cis-trans isomerization of proline imidic peptide bonds in oligopeptides.</text>
</comment>
<dbReference type="STRING" id="1603606.DSOUD_0008"/>